<dbReference type="OrthoDB" id="18481at2157"/>
<gene>
    <name evidence="2" type="ordered locus">Tpen_0171</name>
</gene>
<dbReference type="SUPFAM" id="SSF54001">
    <property type="entry name" value="Cysteine proteinases"/>
    <property type="match status" value="1"/>
</dbReference>
<sequence length="340" mass="37916">MGEFVKINVRLVASLLLLLALLAPGFSRATGEAAVTGVFVTGKVTYRITGGFLLKNENNVSVNDYVYVALPQNTTFQKSYVVSINPKPLRFVVDEDGNTYAVVLVRAEPGRKYWVNVSYVVVVYSYQIDESASKGDWPPLSFVRRYTVSSGYWNVYNVTLIRLAREVAFAQTPLSTVKKLASWVEQANRGNYRVSFGRAGSDHAVTYGYRGYAITGDCVEVADVFVTMARILGVPARTAFGILLTDSERMWLNFSTIEAEGENILTHWGGHMWPQVYVEPYGWIDVDMLDGMAPNVGVYSARHILFGVEETKYYGSSLSSSAIPSYLTLEYVEYYFGRGD</sequence>
<dbReference type="SMART" id="SM00460">
    <property type="entry name" value="TGc"/>
    <property type="match status" value="1"/>
</dbReference>
<dbReference type="EMBL" id="CP000505">
    <property type="protein sequence ID" value="ABL77581.1"/>
    <property type="molecule type" value="Genomic_DNA"/>
</dbReference>
<dbReference type="Pfam" id="PF01841">
    <property type="entry name" value="Transglut_core"/>
    <property type="match status" value="1"/>
</dbReference>
<proteinExistence type="predicted"/>
<dbReference type="Gene3D" id="3.10.620.30">
    <property type="match status" value="1"/>
</dbReference>
<dbReference type="Proteomes" id="UP000000641">
    <property type="component" value="Chromosome"/>
</dbReference>
<feature type="domain" description="Transglutaminase-like" evidence="1">
    <location>
        <begin position="210"/>
        <end position="290"/>
    </location>
</feature>
<dbReference type="HOGENOM" id="CLU_815406_0_0_2"/>
<dbReference type="InterPro" id="IPR002931">
    <property type="entry name" value="Transglutaminase-like"/>
</dbReference>
<evidence type="ECO:0000259" key="1">
    <source>
        <dbReference type="SMART" id="SM00460"/>
    </source>
</evidence>
<reference evidence="3" key="1">
    <citation type="journal article" date="2008" name="J. Bacteriol.">
        <title>Genome sequence of Thermofilum pendens reveals an exceptional loss of biosynthetic pathways without genome reduction.</title>
        <authorList>
            <person name="Anderson I."/>
            <person name="Rodriguez J."/>
            <person name="Susanti D."/>
            <person name="Porat I."/>
            <person name="Reich C."/>
            <person name="Ulrich L.E."/>
            <person name="Elkins J.G."/>
            <person name="Mavromatis K."/>
            <person name="Lykidis A."/>
            <person name="Kim E."/>
            <person name="Thompson L.S."/>
            <person name="Nolan M."/>
            <person name="Land M."/>
            <person name="Copeland A."/>
            <person name="Lapidus A."/>
            <person name="Lucas S."/>
            <person name="Detter C."/>
            <person name="Zhulin I.B."/>
            <person name="Olsen G.J."/>
            <person name="Whitman W."/>
            <person name="Mukhopadhyay B."/>
            <person name="Bristow J."/>
            <person name="Kyrpides N."/>
        </authorList>
    </citation>
    <scope>NUCLEOTIDE SEQUENCE [LARGE SCALE GENOMIC DNA]</scope>
    <source>
        <strain evidence="3">DSM 2475 / Hrk 5</strain>
    </source>
</reference>
<evidence type="ECO:0000313" key="2">
    <source>
        <dbReference type="EMBL" id="ABL77581.1"/>
    </source>
</evidence>
<dbReference type="eggNOG" id="arCOG02165">
    <property type="taxonomic scope" value="Archaea"/>
</dbReference>
<dbReference type="STRING" id="368408.Tpen_0171"/>
<keyword evidence="3" id="KW-1185">Reference proteome</keyword>
<name>A1RWK1_THEPD</name>
<dbReference type="KEGG" id="tpe:Tpen_0171"/>
<dbReference type="PANTHER" id="PTHR38339:SF1">
    <property type="entry name" value="TRANSGLUTAMINASE-LIKE DOMAIN-CONTAINING PROTEIN"/>
    <property type="match status" value="1"/>
</dbReference>
<dbReference type="InterPro" id="IPR038765">
    <property type="entry name" value="Papain-like_cys_pep_sf"/>
</dbReference>
<dbReference type="EnsemblBacteria" id="ABL77581">
    <property type="protein sequence ID" value="ABL77581"/>
    <property type="gene ID" value="Tpen_0171"/>
</dbReference>
<evidence type="ECO:0000313" key="3">
    <source>
        <dbReference type="Proteomes" id="UP000000641"/>
    </source>
</evidence>
<dbReference type="PANTHER" id="PTHR38339">
    <property type="entry name" value="TRANSGLUTAMINASE DOMAIN PROTEIN"/>
    <property type="match status" value="1"/>
</dbReference>
<accession>A1RWK1</accession>
<dbReference type="RefSeq" id="WP_011751846.1">
    <property type="nucleotide sequence ID" value="NC_008698.1"/>
</dbReference>
<dbReference type="AlphaFoldDB" id="A1RWK1"/>
<dbReference type="GeneID" id="4601426"/>
<organism evidence="2 3">
    <name type="scientific">Thermofilum pendens (strain DSM 2475 / Hrk 5)</name>
    <dbReference type="NCBI Taxonomy" id="368408"/>
    <lineage>
        <taxon>Archaea</taxon>
        <taxon>Thermoproteota</taxon>
        <taxon>Thermoprotei</taxon>
        <taxon>Thermofilales</taxon>
        <taxon>Thermofilaceae</taxon>
        <taxon>Thermofilum</taxon>
    </lineage>
</organism>
<protein>
    <submittedName>
        <fullName evidence="2">Transglutaminase domain protein</fullName>
    </submittedName>
</protein>